<evidence type="ECO:0000256" key="5">
    <source>
        <dbReference type="ARBA" id="ARBA00023187"/>
    </source>
</evidence>
<dbReference type="PANTHER" id="PTHR22848">
    <property type="entry name" value="WD40 REPEAT PROTEIN"/>
    <property type="match status" value="1"/>
</dbReference>
<dbReference type="Pfam" id="PF21889">
    <property type="entry name" value="TPR1-like_2nd"/>
    <property type="match status" value="1"/>
</dbReference>
<feature type="repeat" description="WD" evidence="8">
    <location>
        <begin position="313"/>
        <end position="355"/>
    </location>
</feature>
<dbReference type="InterPro" id="IPR020472">
    <property type="entry name" value="WD40_PAC1"/>
</dbReference>
<feature type="repeat" description="WD" evidence="8">
    <location>
        <begin position="546"/>
        <end position="575"/>
    </location>
</feature>
<dbReference type="PROSITE" id="PS50896">
    <property type="entry name" value="LISH"/>
    <property type="match status" value="1"/>
</dbReference>
<evidence type="ECO:0000256" key="7">
    <source>
        <dbReference type="ARBA" id="ARBA00026184"/>
    </source>
</evidence>
<dbReference type="Pfam" id="PF00400">
    <property type="entry name" value="WD40"/>
    <property type="match status" value="7"/>
</dbReference>
<dbReference type="InterPro" id="IPR036322">
    <property type="entry name" value="WD40_repeat_dom_sf"/>
</dbReference>
<reference evidence="10 11" key="1">
    <citation type="submission" date="2015-02" db="EMBL/GenBank/DDBJ databases">
        <authorList>
            <person name="Chooi Y.-H."/>
        </authorList>
    </citation>
    <scope>NUCLEOTIDE SEQUENCE [LARGE SCALE GENOMIC DNA]</scope>
    <source>
        <strain evidence="10">E3</strain>
    </source>
</reference>
<feature type="domain" description="CTLH" evidence="9">
    <location>
        <begin position="117"/>
        <end position="171"/>
    </location>
</feature>
<dbReference type="OMA" id="EYRGWTA"/>
<sequence length="617" mass="69140">LSNGTDVHRVFVVACRIGSSSRARRCYARRRPPRNEMQPTLSDKQEELDKLLSNVVEVDLRCKRIDPKGETFDPADARIKRDVMRLIIQYLRDEGYMASMLTVQDETNVKIAESAQRRARIRRLQSSICAGEWSEVESLCQKIPFSLSKCLLYATYKQQYLELIDRQEYQKAFSFLTKYLKPFEATADAKEFADLCYLLTCRSVQEAHSFKDWLGVAASRDRLAEQFEAILQSEVDTIRSCDDVPAGRLVELLQQAVAYQIEFSRYHPKLKTRVTSLLSDHCNFLLPNVGDGLLHDDVRVTIDLCSQVVRNTFIGHESNVKGIDFVGEESRHIVSGSSDNTIKIWDTETARCISTFQGHTSRVWDVASNVFGTMVASCSGDSTVKVWDTRPSALEAASSNSLLTLAGHEGDVYSVKFHPNNAHLVTGAYDRTARLFDLETGSNTVTFRDHQSSIASVVFNPYGNLVVSGSKDNSIKFWDILSGVCIKTYSLLLGEVTSVAMNASGTQLLSCSKDNSNRIWDIRVGRPFQRLKGHQNTSKNFVRAEFGPSQNLVAGGSDDARVYIWDIESGELVQRLPGHKGAVFSARCIQQQSVLATCSQDATIKTWTFDPDQAHFV</sequence>
<dbReference type="OrthoDB" id="674604at2759"/>
<dbReference type="InterPro" id="IPR015943">
    <property type="entry name" value="WD40/YVTN_repeat-like_dom_sf"/>
</dbReference>
<feature type="repeat" description="WD" evidence="8">
    <location>
        <begin position="356"/>
        <end position="397"/>
    </location>
</feature>
<evidence type="ECO:0000256" key="8">
    <source>
        <dbReference type="PROSITE-ProRule" id="PRU00221"/>
    </source>
</evidence>
<dbReference type="PROSITE" id="PS50897">
    <property type="entry name" value="CTLH"/>
    <property type="match status" value="1"/>
</dbReference>
<accession>A0A0G4IQF8</accession>
<evidence type="ECO:0000256" key="6">
    <source>
        <dbReference type="ARBA" id="ARBA00025801"/>
    </source>
</evidence>
<keyword evidence="5" id="KW-0508">mRNA splicing</keyword>
<dbReference type="InterPro" id="IPR019775">
    <property type="entry name" value="WD40_repeat_CS"/>
</dbReference>
<evidence type="ECO:0000256" key="1">
    <source>
        <dbReference type="ARBA" id="ARBA00004324"/>
    </source>
</evidence>
<dbReference type="SMART" id="SM00320">
    <property type="entry name" value="WD40"/>
    <property type="match status" value="7"/>
</dbReference>
<dbReference type="CDD" id="cd00200">
    <property type="entry name" value="WD40"/>
    <property type="match status" value="1"/>
</dbReference>
<dbReference type="InterPro" id="IPR054080">
    <property type="entry name" value="TPR1-like_2nd"/>
</dbReference>
<gene>
    <name evidence="10" type="ORF">PBRA_000790</name>
</gene>
<dbReference type="PROSITE" id="PS00678">
    <property type="entry name" value="WD_REPEATS_1"/>
    <property type="match status" value="4"/>
</dbReference>
<keyword evidence="2 8" id="KW-0853">WD repeat</keyword>
<dbReference type="EMBL" id="CDSF01000079">
    <property type="protein sequence ID" value="CEO97445.1"/>
    <property type="molecule type" value="Genomic_DNA"/>
</dbReference>
<dbReference type="SUPFAM" id="SSF50978">
    <property type="entry name" value="WD40 repeat-like"/>
    <property type="match status" value="1"/>
</dbReference>
<dbReference type="InterPro" id="IPR006594">
    <property type="entry name" value="LisH"/>
</dbReference>
<feature type="non-terminal residue" evidence="10">
    <location>
        <position position="1"/>
    </location>
</feature>
<keyword evidence="3" id="KW-0507">mRNA processing</keyword>
<feature type="repeat" description="WD" evidence="8">
    <location>
        <begin position="447"/>
        <end position="488"/>
    </location>
</feature>
<evidence type="ECO:0000313" key="11">
    <source>
        <dbReference type="Proteomes" id="UP000039324"/>
    </source>
</evidence>
<dbReference type="PROSITE" id="PS50082">
    <property type="entry name" value="WD_REPEATS_2"/>
    <property type="match status" value="7"/>
</dbReference>
<feature type="repeat" description="WD" evidence="8">
    <location>
        <begin position="405"/>
        <end position="446"/>
    </location>
</feature>
<dbReference type="InterPro" id="IPR045184">
    <property type="entry name" value="SMU1"/>
</dbReference>
<dbReference type="InterPro" id="IPR006595">
    <property type="entry name" value="CTLH_C"/>
</dbReference>
<dbReference type="PROSITE" id="PS50294">
    <property type="entry name" value="WD_REPEATS_REGION"/>
    <property type="match status" value="5"/>
</dbReference>
<comment type="subcellular location">
    <subcellularLocation>
        <location evidence="1">Nucleus speckle</location>
    </subcellularLocation>
</comment>
<protein>
    <recommendedName>
        <fullName evidence="7">WD40 repeat-containing protein SMU1</fullName>
    </recommendedName>
</protein>
<dbReference type="Gene3D" id="2.130.10.10">
    <property type="entry name" value="YVTN repeat-like/Quinoprotein amine dehydrogenase"/>
    <property type="match status" value="2"/>
</dbReference>
<feature type="repeat" description="WD" evidence="8">
    <location>
        <begin position="496"/>
        <end position="530"/>
    </location>
</feature>
<evidence type="ECO:0000313" key="10">
    <source>
        <dbReference type="EMBL" id="CEO97445.1"/>
    </source>
</evidence>
<dbReference type="STRING" id="37360.A0A0G4IQF8"/>
<dbReference type="Proteomes" id="UP000039324">
    <property type="component" value="Unassembled WGS sequence"/>
</dbReference>
<evidence type="ECO:0000259" key="9">
    <source>
        <dbReference type="PROSITE" id="PS50897"/>
    </source>
</evidence>
<dbReference type="GO" id="GO:0000398">
    <property type="term" value="P:mRNA splicing, via spliceosome"/>
    <property type="evidence" value="ECO:0007669"/>
    <property type="project" value="InterPro"/>
</dbReference>
<dbReference type="InterPro" id="IPR001680">
    <property type="entry name" value="WD40_rpt"/>
</dbReference>
<dbReference type="PRINTS" id="PR00320">
    <property type="entry name" value="GPROTEINBRPT"/>
</dbReference>
<keyword evidence="11" id="KW-1185">Reference proteome</keyword>
<dbReference type="AlphaFoldDB" id="A0A0G4IQF8"/>
<comment type="similarity">
    <text evidence="6">Belongs to the WD repeat SMU1 family.</text>
</comment>
<dbReference type="GO" id="GO:0016607">
    <property type="term" value="C:nuclear speck"/>
    <property type="evidence" value="ECO:0007669"/>
    <property type="project" value="UniProtKB-SubCell"/>
</dbReference>
<evidence type="ECO:0000256" key="4">
    <source>
        <dbReference type="ARBA" id="ARBA00022737"/>
    </source>
</evidence>
<evidence type="ECO:0000256" key="3">
    <source>
        <dbReference type="ARBA" id="ARBA00022664"/>
    </source>
</evidence>
<proteinExistence type="inferred from homology"/>
<feature type="repeat" description="WD" evidence="8">
    <location>
        <begin position="576"/>
        <end position="607"/>
    </location>
</feature>
<name>A0A0G4IQF8_PLABS</name>
<evidence type="ECO:0000256" key="2">
    <source>
        <dbReference type="ARBA" id="ARBA00022574"/>
    </source>
</evidence>
<keyword evidence="4" id="KW-0677">Repeat</keyword>
<organism evidence="10 11">
    <name type="scientific">Plasmodiophora brassicae</name>
    <name type="common">Clubroot disease agent</name>
    <dbReference type="NCBI Taxonomy" id="37360"/>
    <lineage>
        <taxon>Eukaryota</taxon>
        <taxon>Sar</taxon>
        <taxon>Rhizaria</taxon>
        <taxon>Endomyxa</taxon>
        <taxon>Phytomyxea</taxon>
        <taxon>Plasmodiophorida</taxon>
        <taxon>Plasmodiophoridae</taxon>
        <taxon>Plasmodiophora</taxon>
    </lineage>
</organism>